<comment type="caution">
    <text evidence="9">The sequence shown here is derived from an EMBL/GenBank/DDBJ whole genome shotgun (WGS) entry which is preliminary data.</text>
</comment>
<protein>
    <recommendedName>
        <fullName evidence="6">Peptidyl-prolyl cis-trans isomerase</fullName>
        <ecNumber evidence="6">5.2.1.8</ecNumber>
    </recommendedName>
</protein>
<organism evidence="9 10">
    <name type="scientific">Trypanosoma equiperdum</name>
    <dbReference type="NCBI Taxonomy" id="5694"/>
    <lineage>
        <taxon>Eukaryota</taxon>
        <taxon>Discoba</taxon>
        <taxon>Euglenozoa</taxon>
        <taxon>Kinetoplastea</taxon>
        <taxon>Metakinetoplastina</taxon>
        <taxon>Trypanosomatida</taxon>
        <taxon>Trypanosomatidae</taxon>
        <taxon>Trypanosoma</taxon>
    </lineage>
</organism>
<keyword evidence="4 5" id="KW-0413">Isomerase</keyword>
<dbReference type="SUPFAM" id="SSF54534">
    <property type="entry name" value="FKBP-like"/>
    <property type="match status" value="1"/>
</dbReference>
<evidence type="ECO:0000313" key="10">
    <source>
        <dbReference type="Proteomes" id="UP000195570"/>
    </source>
</evidence>
<dbReference type="GO" id="GO:0006364">
    <property type="term" value="P:rRNA processing"/>
    <property type="evidence" value="ECO:0007669"/>
    <property type="project" value="InterPro"/>
</dbReference>
<name>A0A1G4IK12_TRYEQ</name>
<dbReference type="PROSITE" id="PS50198">
    <property type="entry name" value="PPIC_PPIASE_2"/>
    <property type="match status" value="1"/>
</dbReference>
<evidence type="ECO:0000256" key="4">
    <source>
        <dbReference type="ARBA" id="ARBA00023235"/>
    </source>
</evidence>
<sequence length="122" mass="13074">MGKENKKGGKNTGSSADGGKKGKDTSGGSGYTKVKVRHILCEKLSRALEALEKIKAGESFANVARDYSEDKARSGGDLGWVTRGAMVGEFSEKAFALPKGGMTQEPVKTKFGYHIIFVEDKQ</sequence>
<evidence type="ECO:0000256" key="2">
    <source>
        <dbReference type="ARBA" id="ARBA00010242"/>
    </source>
</evidence>
<dbReference type="InterPro" id="IPR043323">
    <property type="entry name" value="PIN4"/>
</dbReference>
<dbReference type="EMBL" id="CZPT02001920">
    <property type="protein sequence ID" value="SCU72846.1"/>
    <property type="molecule type" value="Genomic_DNA"/>
</dbReference>
<evidence type="ECO:0000256" key="5">
    <source>
        <dbReference type="PROSITE-ProRule" id="PRU00278"/>
    </source>
</evidence>
<comment type="catalytic activity">
    <reaction evidence="1 6">
        <text>[protein]-peptidylproline (omega=180) = [protein]-peptidylproline (omega=0)</text>
        <dbReference type="Rhea" id="RHEA:16237"/>
        <dbReference type="Rhea" id="RHEA-COMP:10747"/>
        <dbReference type="Rhea" id="RHEA-COMP:10748"/>
        <dbReference type="ChEBI" id="CHEBI:83833"/>
        <dbReference type="ChEBI" id="CHEBI:83834"/>
        <dbReference type="EC" id="5.2.1.8"/>
    </reaction>
</comment>
<evidence type="ECO:0000256" key="6">
    <source>
        <dbReference type="RuleBase" id="RU363014"/>
    </source>
</evidence>
<feature type="domain" description="PpiC" evidence="8">
    <location>
        <begin position="31"/>
        <end position="120"/>
    </location>
</feature>
<proteinExistence type="inferred from homology"/>
<dbReference type="AlphaFoldDB" id="A0A1G4IK12"/>
<dbReference type="PANTHER" id="PTHR45995">
    <property type="match status" value="1"/>
</dbReference>
<evidence type="ECO:0000313" key="9">
    <source>
        <dbReference type="EMBL" id="SCU72846.1"/>
    </source>
</evidence>
<gene>
    <name evidence="9" type="ORF">TEOVI_000443000</name>
</gene>
<dbReference type="Gene3D" id="3.10.50.40">
    <property type="match status" value="1"/>
</dbReference>
<accession>A0A1G4IK12</accession>
<dbReference type="InterPro" id="IPR046357">
    <property type="entry name" value="PPIase_dom_sf"/>
</dbReference>
<comment type="similarity">
    <text evidence="2">Belongs to the PpiC/parvulin rotamase family. PIN4 subfamily.</text>
</comment>
<dbReference type="RefSeq" id="XP_067083302.1">
    <property type="nucleotide sequence ID" value="XM_067227201.1"/>
</dbReference>
<evidence type="ECO:0000259" key="8">
    <source>
        <dbReference type="PROSITE" id="PS50198"/>
    </source>
</evidence>
<dbReference type="Proteomes" id="UP000195570">
    <property type="component" value="Unassembled WGS sequence"/>
</dbReference>
<dbReference type="GeneID" id="92378370"/>
<evidence type="ECO:0000256" key="1">
    <source>
        <dbReference type="ARBA" id="ARBA00000971"/>
    </source>
</evidence>
<feature type="region of interest" description="Disordered" evidence="7">
    <location>
        <begin position="1"/>
        <end position="31"/>
    </location>
</feature>
<keyword evidence="10" id="KW-1185">Reference proteome</keyword>
<dbReference type="GO" id="GO:0003677">
    <property type="term" value="F:DNA binding"/>
    <property type="evidence" value="ECO:0007669"/>
    <property type="project" value="InterPro"/>
</dbReference>
<keyword evidence="3 5" id="KW-0697">Rotamase</keyword>
<dbReference type="VEuPathDB" id="TriTrypDB:TEOVI_000443000"/>
<evidence type="ECO:0000256" key="7">
    <source>
        <dbReference type="SAM" id="MobiDB-lite"/>
    </source>
</evidence>
<dbReference type="GO" id="GO:0003755">
    <property type="term" value="F:peptidyl-prolyl cis-trans isomerase activity"/>
    <property type="evidence" value="ECO:0007669"/>
    <property type="project" value="UniProtKB-UniRule"/>
</dbReference>
<reference evidence="9" key="1">
    <citation type="submission" date="2016-09" db="EMBL/GenBank/DDBJ databases">
        <authorList>
            <person name="Hebert L."/>
            <person name="Moumen B."/>
        </authorList>
    </citation>
    <scope>NUCLEOTIDE SEQUENCE [LARGE SCALE GENOMIC DNA]</scope>
    <source>
        <strain evidence="9">OVI</strain>
    </source>
</reference>
<dbReference type="Pfam" id="PF13616">
    <property type="entry name" value="Rotamase_3"/>
    <property type="match status" value="1"/>
</dbReference>
<evidence type="ECO:0000256" key="3">
    <source>
        <dbReference type="ARBA" id="ARBA00023110"/>
    </source>
</evidence>
<dbReference type="EC" id="5.2.1.8" evidence="6"/>
<dbReference type="InterPro" id="IPR000297">
    <property type="entry name" value="PPIase_PpiC"/>
</dbReference>